<dbReference type="Proteomes" id="UP001321749">
    <property type="component" value="Unassembled WGS sequence"/>
</dbReference>
<evidence type="ECO:0000256" key="4">
    <source>
        <dbReference type="ARBA" id="ARBA00023136"/>
    </source>
</evidence>
<gene>
    <name evidence="6" type="ORF">QBC42DRAFT_303344</name>
</gene>
<name>A0AAV9HZK9_9PEZI</name>
<reference evidence="6" key="1">
    <citation type="journal article" date="2023" name="Mol. Phylogenet. Evol.">
        <title>Genome-scale phylogeny and comparative genomics of the fungal order Sordariales.</title>
        <authorList>
            <person name="Hensen N."/>
            <person name="Bonometti L."/>
            <person name="Westerberg I."/>
            <person name="Brannstrom I.O."/>
            <person name="Guillou S."/>
            <person name="Cros-Aarteil S."/>
            <person name="Calhoun S."/>
            <person name="Haridas S."/>
            <person name="Kuo A."/>
            <person name="Mondo S."/>
            <person name="Pangilinan J."/>
            <person name="Riley R."/>
            <person name="LaButti K."/>
            <person name="Andreopoulos B."/>
            <person name="Lipzen A."/>
            <person name="Chen C."/>
            <person name="Yan M."/>
            <person name="Daum C."/>
            <person name="Ng V."/>
            <person name="Clum A."/>
            <person name="Steindorff A."/>
            <person name="Ohm R.A."/>
            <person name="Martin F."/>
            <person name="Silar P."/>
            <person name="Natvig D.O."/>
            <person name="Lalanne C."/>
            <person name="Gautier V."/>
            <person name="Ament-Velasquez S.L."/>
            <person name="Kruys A."/>
            <person name="Hutchinson M.I."/>
            <person name="Powell A.J."/>
            <person name="Barry K."/>
            <person name="Miller A.N."/>
            <person name="Grigoriev I.V."/>
            <person name="Debuchy R."/>
            <person name="Gladieux P."/>
            <person name="Hiltunen Thoren M."/>
            <person name="Johannesson H."/>
        </authorList>
    </citation>
    <scope>NUCLEOTIDE SEQUENCE</scope>
    <source>
        <strain evidence="6">PSN324</strain>
    </source>
</reference>
<dbReference type="AlphaFoldDB" id="A0AAV9HZK9"/>
<feature type="transmembrane region" description="Helical" evidence="5">
    <location>
        <begin position="163"/>
        <end position="182"/>
    </location>
</feature>
<proteinExistence type="predicted"/>
<evidence type="ECO:0000256" key="1">
    <source>
        <dbReference type="ARBA" id="ARBA00004141"/>
    </source>
</evidence>
<protein>
    <submittedName>
        <fullName evidence="6">Protein RTA1</fullName>
    </submittedName>
</protein>
<dbReference type="InterPro" id="IPR007568">
    <property type="entry name" value="RTA1"/>
</dbReference>
<evidence type="ECO:0000256" key="5">
    <source>
        <dbReference type="SAM" id="Phobius"/>
    </source>
</evidence>
<accession>A0AAV9HZK9</accession>
<reference evidence="6" key="2">
    <citation type="submission" date="2023-06" db="EMBL/GenBank/DDBJ databases">
        <authorList>
            <consortium name="Lawrence Berkeley National Laboratory"/>
            <person name="Mondo S.J."/>
            <person name="Hensen N."/>
            <person name="Bonometti L."/>
            <person name="Westerberg I."/>
            <person name="Brannstrom I.O."/>
            <person name="Guillou S."/>
            <person name="Cros-Aarteil S."/>
            <person name="Calhoun S."/>
            <person name="Haridas S."/>
            <person name="Kuo A."/>
            <person name="Pangilinan J."/>
            <person name="Riley R."/>
            <person name="Labutti K."/>
            <person name="Andreopoulos B."/>
            <person name="Lipzen A."/>
            <person name="Chen C."/>
            <person name="Yanf M."/>
            <person name="Daum C."/>
            <person name="Ng V."/>
            <person name="Clum A."/>
            <person name="Steindorff A."/>
            <person name="Ohm R."/>
            <person name="Martin F."/>
            <person name="Silar P."/>
            <person name="Natvig D."/>
            <person name="Lalanne C."/>
            <person name="Gautier V."/>
            <person name="Ament-Velasquez S.L."/>
            <person name="Kruys A."/>
            <person name="Hutchinson M.I."/>
            <person name="Powell A.J."/>
            <person name="Barry K."/>
            <person name="Miller A.N."/>
            <person name="Grigoriev I.V."/>
            <person name="Debuchy R."/>
            <person name="Gladieux P."/>
            <person name="Thoren M.H."/>
            <person name="Johannesson H."/>
        </authorList>
    </citation>
    <scope>NUCLEOTIDE SEQUENCE</scope>
    <source>
        <strain evidence="6">PSN324</strain>
    </source>
</reference>
<dbReference type="PANTHER" id="PTHR31465:SF34">
    <property type="entry name" value="DOMAIN PROTEIN, PUTATIVE (AFU_ORTHOLOGUE AFUA_3G00480)-RELATED"/>
    <property type="match status" value="1"/>
</dbReference>
<feature type="transmembrane region" description="Helical" evidence="5">
    <location>
        <begin position="76"/>
        <end position="99"/>
    </location>
</feature>
<evidence type="ECO:0000256" key="3">
    <source>
        <dbReference type="ARBA" id="ARBA00022989"/>
    </source>
</evidence>
<feature type="transmembrane region" description="Helical" evidence="5">
    <location>
        <begin position="20"/>
        <end position="37"/>
    </location>
</feature>
<feature type="transmembrane region" description="Helical" evidence="5">
    <location>
        <begin position="49"/>
        <end position="70"/>
    </location>
</feature>
<evidence type="ECO:0000313" key="7">
    <source>
        <dbReference type="Proteomes" id="UP001321749"/>
    </source>
</evidence>
<comment type="caution">
    <text evidence="6">The sequence shown here is derived from an EMBL/GenBank/DDBJ whole genome shotgun (WGS) entry which is preliminary data.</text>
</comment>
<evidence type="ECO:0000313" key="6">
    <source>
        <dbReference type="EMBL" id="KAK4465450.1"/>
    </source>
</evidence>
<feature type="transmembrane region" description="Helical" evidence="5">
    <location>
        <begin position="120"/>
        <end position="143"/>
    </location>
</feature>
<comment type="subcellular location">
    <subcellularLocation>
        <location evidence="1">Membrane</location>
        <topology evidence="1">Multi-pass membrane protein</topology>
    </subcellularLocation>
</comment>
<dbReference type="GO" id="GO:0016020">
    <property type="term" value="C:membrane"/>
    <property type="evidence" value="ECO:0007669"/>
    <property type="project" value="UniProtKB-SubCell"/>
</dbReference>
<keyword evidence="2 5" id="KW-0812">Transmembrane</keyword>
<keyword evidence="7" id="KW-1185">Reference proteome</keyword>
<keyword evidence="3 5" id="KW-1133">Transmembrane helix</keyword>
<sequence>MSDGNPVPGSFWFYAPNKGAAIFFTIAFAASGLFHLYQCIHLKSFRYTFYLPISCILFTVGFALRIYGAFDPSRLAIYLISTLTIYMSPPILELSNYHVLGRLFYYVPYLSPFSIHPGRVLTTFGSLSSAAEVLNGLGVAYLANRSPSNKYYALGHNLMRACLVLQIVIILAFLLFAARFHAQCARNRVATARVGNLLASLYASMGLILVRTVYRCVEHFSVSNVRPGSSSAAAAAAAGDLVHSLSPVIRYEWFFYVFEAAPMLVNAAMWNARHPGRYLPRSYRTYLAQDGQTEIEGPGWEDQRGVVMSVIDPFGLVAMCEKGRGGVRFWEENGYHHLLGAATKV</sequence>
<dbReference type="Pfam" id="PF04479">
    <property type="entry name" value="RTA1"/>
    <property type="match status" value="1"/>
</dbReference>
<dbReference type="EMBL" id="MU864939">
    <property type="protein sequence ID" value="KAK4465450.1"/>
    <property type="molecule type" value="Genomic_DNA"/>
</dbReference>
<feature type="transmembrane region" description="Helical" evidence="5">
    <location>
        <begin position="194"/>
        <end position="214"/>
    </location>
</feature>
<dbReference type="PANTHER" id="PTHR31465">
    <property type="entry name" value="PROTEIN RTA1-RELATED"/>
    <property type="match status" value="1"/>
</dbReference>
<organism evidence="6 7">
    <name type="scientific">Cladorrhinum samala</name>
    <dbReference type="NCBI Taxonomy" id="585594"/>
    <lineage>
        <taxon>Eukaryota</taxon>
        <taxon>Fungi</taxon>
        <taxon>Dikarya</taxon>
        <taxon>Ascomycota</taxon>
        <taxon>Pezizomycotina</taxon>
        <taxon>Sordariomycetes</taxon>
        <taxon>Sordariomycetidae</taxon>
        <taxon>Sordariales</taxon>
        <taxon>Podosporaceae</taxon>
        <taxon>Cladorrhinum</taxon>
    </lineage>
</organism>
<evidence type="ECO:0000256" key="2">
    <source>
        <dbReference type="ARBA" id="ARBA00022692"/>
    </source>
</evidence>
<keyword evidence="4 5" id="KW-0472">Membrane</keyword>